<evidence type="ECO:0000256" key="1">
    <source>
        <dbReference type="SAM" id="MobiDB-lite"/>
    </source>
</evidence>
<feature type="compositionally biased region" description="Low complexity" evidence="1">
    <location>
        <begin position="19"/>
        <end position="30"/>
    </location>
</feature>
<dbReference type="EMBL" id="OW240917">
    <property type="protein sequence ID" value="CAH2300955.1"/>
    <property type="molecule type" value="Genomic_DNA"/>
</dbReference>
<evidence type="ECO:0000313" key="2">
    <source>
        <dbReference type="EMBL" id="CAH2300955.1"/>
    </source>
</evidence>
<organism evidence="2 3">
    <name type="scientific">Pelobates cultripes</name>
    <name type="common">Western spadefoot toad</name>
    <dbReference type="NCBI Taxonomy" id="61616"/>
    <lineage>
        <taxon>Eukaryota</taxon>
        <taxon>Metazoa</taxon>
        <taxon>Chordata</taxon>
        <taxon>Craniata</taxon>
        <taxon>Vertebrata</taxon>
        <taxon>Euteleostomi</taxon>
        <taxon>Amphibia</taxon>
        <taxon>Batrachia</taxon>
        <taxon>Anura</taxon>
        <taxon>Pelobatoidea</taxon>
        <taxon>Pelobatidae</taxon>
        <taxon>Pelobates</taxon>
    </lineage>
</organism>
<evidence type="ECO:0000313" key="3">
    <source>
        <dbReference type="Proteomes" id="UP001295444"/>
    </source>
</evidence>
<sequence>MRGSLPEFYSLRGEITADPGGTLSGGPTTSKAVKCKQGSTRQDNTEQDDQEQLGAHATDLKRVLELPPGQNSGSLQAAHSTTTNKRVGGCEANGERISPGHSLNCRANTRTMGPPGLKATREILPKHWPPAQWT</sequence>
<name>A0AAD1SGB4_PELCU</name>
<dbReference type="AlphaFoldDB" id="A0AAD1SGB4"/>
<feature type="region of interest" description="Disordered" evidence="1">
    <location>
        <begin position="1"/>
        <end position="134"/>
    </location>
</feature>
<proteinExistence type="predicted"/>
<feature type="compositionally biased region" description="Polar residues" evidence="1">
    <location>
        <begin position="69"/>
        <end position="85"/>
    </location>
</feature>
<accession>A0AAD1SGB4</accession>
<protein>
    <submittedName>
        <fullName evidence="2">Uncharacterized protein</fullName>
    </submittedName>
</protein>
<reference evidence="2" key="1">
    <citation type="submission" date="2022-03" db="EMBL/GenBank/DDBJ databases">
        <authorList>
            <person name="Alioto T."/>
            <person name="Alioto T."/>
            <person name="Gomez Garrido J."/>
        </authorList>
    </citation>
    <scope>NUCLEOTIDE SEQUENCE</scope>
</reference>
<gene>
    <name evidence="2" type="ORF">PECUL_23A026221</name>
</gene>
<keyword evidence="3" id="KW-1185">Reference proteome</keyword>
<dbReference type="Proteomes" id="UP001295444">
    <property type="component" value="Chromosome 06"/>
</dbReference>